<feature type="compositionally biased region" description="Low complexity" evidence="1">
    <location>
        <begin position="312"/>
        <end position="333"/>
    </location>
</feature>
<organism evidence="2 3">
    <name type="scientific">Mycolicibacterium rhodesiae</name>
    <name type="common">Mycobacterium rhodesiae</name>
    <dbReference type="NCBI Taxonomy" id="36814"/>
    <lineage>
        <taxon>Bacteria</taxon>
        <taxon>Bacillati</taxon>
        <taxon>Actinomycetota</taxon>
        <taxon>Actinomycetes</taxon>
        <taxon>Mycobacteriales</taxon>
        <taxon>Mycobacteriaceae</taxon>
        <taxon>Mycolicibacterium</taxon>
    </lineage>
</organism>
<evidence type="ECO:0000313" key="3">
    <source>
        <dbReference type="Proteomes" id="UP000192534"/>
    </source>
</evidence>
<feature type="compositionally biased region" description="Low complexity" evidence="1">
    <location>
        <begin position="343"/>
        <end position="378"/>
    </location>
</feature>
<gene>
    <name evidence="2" type="ORF">BST42_08990</name>
</gene>
<evidence type="ECO:0008006" key="4">
    <source>
        <dbReference type="Google" id="ProtNLM"/>
    </source>
</evidence>
<proteinExistence type="predicted"/>
<feature type="region of interest" description="Disordered" evidence="1">
    <location>
        <begin position="308"/>
        <end position="389"/>
    </location>
</feature>
<dbReference type="RefSeq" id="WP_083118220.1">
    <property type="nucleotide sequence ID" value="NZ_JACKUO010000022.1"/>
</dbReference>
<dbReference type="Proteomes" id="UP000192534">
    <property type="component" value="Unassembled WGS sequence"/>
</dbReference>
<evidence type="ECO:0000313" key="2">
    <source>
        <dbReference type="EMBL" id="ORB54916.1"/>
    </source>
</evidence>
<comment type="caution">
    <text evidence="2">The sequence shown here is derived from an EMBL/GenBank/DDBJ whole genome shotgun (WGS) entry which is preliminary data.</text>
</comment>
<keyword evidence="3" id="KW-1185">Reference proteome</keyword>
<reference evidence="2 3" key="1">
    <citation type="submission" date="2016-12" db="EMBL/GenBank/DDBJ databases">
        <title>The new phylogeny of genus Mycobacterium.</title>
        <authorList>
            <person name="Tortoli E."/>
            <person name="Trovato A."/>
            <person name="Cirillo D.M."/>
        </authorList>
    </citation>
    <scope>NUCLEOTIDE SEQUENCE [LARGE SCALE GENOMIC DNA]</scope>
    <source>
        <strain evidence="2 3">DSM 44223</strain>
    </source>
</reference>
<accession>A0A1X0J020</accession>
<dbReference type="AlphaFoldDB" id="A0A1X0J020"/>
<sequence>MRIAVRSSIASGVALVGAGAIAFAPMQPVASPLSNIHIPSAFSSVQLTATFDPVTPWVDLVTAAVSNVATIGQDWLADPAPALRQLGTNWFGYAQTTGTALGGVATATYDYLTTTVPQSLTTAFQQIADGNLSGAAATINNALGTAILTIGLPLFPVLDIPGKMADNFAAVVKTVTGLTTVLPALIGVLGPIEGSIQSLGDSGQAVLDALAAGQTVAALNAAVNALPKFIGAVVNGYESTDGSLYPGLLSPPDENGNNAGIAYTLLVSIPKAIATALGAPAAPAAALKPAAASAKAVAAEQPAAVESGSDLASQTSEAADAAAPAADSGASTTVKDGNKVTPGKSGVSSARAAKGSSKPAGSATAGGKSSSAGASGKGHSARHGAGGAD</sequence>
<evidence type="ECO:0000256" key="1">
    <source>
        <dbReference type="SAM" id="MobiDB-lite"/>
    </source>
</evidence>
<dbReference type="EMBL" id="MVIH01000003">
    <property type="protein sequence ID" value="ORB54916.1"/>
    <property type="molecule type" value="Genomic_DNA"/>
</dbReference>
<name>A0A1X0J020_MYCRH</name>
<protein>
    <recommendedName>
        <fullName evidence="4">PE-PGRS family protein</fullName>
    </recommendedName>
</protein>